<evidence type="ECO:0008006" key="5">
    <source>
        <dbReference type="Google" id="ProtNLM"/>
    </source>
</evidence>
<reference evidence="3" key="2">
    <citation type="submission" date="2023-06" db="EMBL/GenBank/DDBJ databases">
        <authorList>
            <consortium name="Lawrence Berkeley National Laboratory"/>
            <person name="Haridas S."/>
            <person name="Hensen N."/>
            <person name="Bonometti L."/>
            <person name="Westerberg I."/>
            <person name="Brannstrom I.O."/>
            <person name="Guillou S."/>
            <person name="Cros-Aarteil S."/>
            <person name="Calhoun S."/>
            <person name="Kuo A."/>
            <person name="Mondo S."/>
            <person name="Pangilinan J."/>
            <person name="Riley R."/>
            <person name="Labutti K."/>
            <person name="Andreopoulos B."/>
            <person name="Lipzen A."/>
            <person name="Chen C."/>
            <person name="Yanf M."/>
            <person name="Daum C."/>
            <person name="Ng V."/>
            <person name="Clum A."/>
            <person name="Steindorff A."/>
            <person name="Ohm R."/>
            <person name="Martin F."/>
            <person name="Silar P."/>
            <person name="Natvig D."/>
            <person name="Lalanne C."/>
            <person name="Gautier V."/>
            <person name="Ament-Velasquez S.L."/>
            <person name="Kruys A."/>
            <person name="Hutchinson M.I."/>
            <person name="Powell A.J."/>
            <person name="Barry K."/>
            <person name="Miller A.N."/>
            <person name="Grigoriev I.V."/>
            <person name="Debuchy R."/>
            <person name="Gladieux P."/>
            <person name="Thoren M.H."/>
            <person name="Johannesson H."/>
        </authorList>
    </citation>
    <scope>NUCLEOTIDE SEQUENCE</scope>
    <source>
        <strain evidence="3">CBS 958.72</strain>
    </source>
</reference>
<accession>A0AAE0KNJ9</accession>
<comment type="caution">
    <text evidence="3">The sequence shown here is derived from an EMBL/GenBank/DDBJ whole genome shotgun (WGS) entry which is preliminary data.</text>
</comment>
<organism evidence="3 4">
    <name type="scientific">Lasiosphaeria ovina</name>
    <dbReference type="NCBI Taxonomy" id="92902"/>
    <lineage>
        <taxon>Eukaryota</taxon>
        <taxon>Fungi</taxon>
        <taxon>Dikarya</taxon>
        <taxon>Ascomycota</taxon>
        <taxon>Pezizomycotina</taxon>
        <taxon>Sordariomycetes</taxon>
        <taxon>Sordariomycetidae</taxon>
        <taxon>Sordariales</taxon>
        <taxon>Lasiosphaeriaceae</taxon>
        <taxon>Lasiosphaeria</taxon>
    </lineage>
</organism>
<feature type="compositionally biased region" description="Polar residues" evidence="1">
    <location>
        <begin position="51"/>
        <end position="64"/>
    </location>
</feature>
<keyword evidence="4" id="KW-1185">Reference proteome</keyword>
<proteinExistence type="predicted"/>
<evidence type="ECO:0000313" key="3">
    <source>
        <dbReference type="EMBL" id="KAK3379145.1"/>
    </source>
</evidence>
<evidence type="ECO:0000313" key="4">
    <source>
        <dbReference type="Proteomes" id="UP001287356"/>
    </source>
</evidence>
<reference evidence="3" key="1">
    <citation type="journal article" date="2023" name="Mol. Phylogenet. Evol.">
        <title>Genome-scale phylogeny and comparative genomics of the fungal order Sordariales.</title>
        <authorList>
            <person name="Hensen N."/>
            <person name="Bonometti L."/>
            <person name="Westerberg I."/>
            <person name="Brannstrom I.O."/>
            <person name="Guillou S."/>
            <person name="Cros-Aarteil S."/>
            <person name="Calhoun S."/>
            <person name="Haridas S."/>
            <person name="Kuo A."/>
            <person name="Mondo S."/>
            <person name="Pangilinan J."/>
            <person name="Riley R."/>
            <person name="LaButti K."/>
            <person name="Andreopoulos B."/>
            <person name="Lipzen A."/>
            <person name="Chen C."/>
            <person name="Yan M."/>
            <person name="Daum C."/>
            <person name="Ng V."/>
            <person name="Clum A."/>
            <person name="Steindorff A."/>
            <person name="Ohm R.A."/>
            <person name="Martin F."/>
            <person name="Silar P."/>
            <person name="Natvig D.O."/>
            <person name="Lalanne C."/>
            <person name="Gautier V."/>
            <person name="Ament-Velasquez S.L."/>
            <person name="Kruys A."/>
            <person name="Hutchinson M.I."/>
            <person name="Powell A.J."/>
            <person name="Barry K."/>
            <person name="Miller A.N."/>
            <person name="Grigoriev I.V."/>
            <person name="Debuchy R."/>
            <person name="Gladieux P."/>
            <person name="Hiltunen Thoren M."/>
            <person name="Johannesson H."/>
        </authorList>
    </citation>
    <scope>NUCLEOTIDE SEQUENCE</scope>
    <source>
        <strain evidence="3">CBS 958.72</strain>
    </source>
</reference>
<dbReference type="EMBL" id="JAULSN010000002">
    <property type="protein sequence ID" value="KAK3379145.1"/>
    <property type="molecule type" value="Genomic_DNA"/>
</dbReference>
<evidence type="ECO:0000256" key="2">
    <source>
        <dbReference type="SAM" id="SignalP"/>
    </source>
</evidence>
<feature type="chain" id="PRO_5042116100" description="Secreted protein" evidence="2">
    <location>
        <begin position="22"/>
        <end position="71"/>
    </location>
</feature>
<dbReference type="Proteomes" id="UP001287356">
    <property type="component" value="Unassembled WGS sequence"/>
</dbReference>
<feature type="signal peptide" evidence="2">
    <location>
        <begin position="1"/>
        <end position="21"/>
    </location>
</feature>
<keyword evidence="2" id="KW-0732">Signal</keyword>
<gene>
    <name evidence="3" type="ORF">B0T24DRAFT_610826</name>
</gene>
<dbReference type="AlphaFoldDB" id="A0AAE0KNJ9"/>
<feature type="region of interest" description="Disordered" evidence="1">
    <location>
        <begin position="48"/>
        <end position="71"/>
    </location>
</feature>
<name>A0AAE0KNJ9_9PEZI</name>
<protein>
    <recommendedName>
        <fullName evidence="5">Secreted protein</fullName>
    </recommendedName>
</protein>
<evidence type="ECO:0000256" key="1">
    <source>
        <dbReference type="SAM" id="MobiDB-lite"/>
    </source>
</evidence>
<sequence>MLVFYLLLWAVFWVCLRPVRAAEGVGAGVHYAWGKLRVCSVRMRGKFRGPATQSVQSSEQTTEDASSREAD</sequence>